<proteinExistence type="predicted"/>
<keyword evidence="4" id="KW-0378">Hydrolase</keyword>
<dbReference type="InterPro" id="IPR052901">
    <property type="entry name" value="Bact_TGase-like"/>
</dbReference>
<feature type="domain" description="Transglutaminase-like" evidence="3">
    <location>
        <begin position="452"/>
        <end position="522"/>
    </location>
</feature>
<dbReference type="Proteomes" id="UP000555564">
    <property type="component" value="Unassembled WGS sequence"/>
</dbReference>
<keyword evidence="2" id="KW-0812">Transmembrane</keyword>
<dbReference type="InterPro" id="IPR021878">
    <property type="entry name" value="TgpA_N"/>
</dbReference>
<dbReference type="SMART" id="SM00460">
    <property type="entry name" value="TGc"/>
    <property type="match status" value="1"/>
</dbReference>
<organism evidence="4 5">
    <name type="scientific">Sphaerisporangium rubeum</name>
    <dbReference type="NCBI Taxonomy" id="321317"/>
    <lineage>
        <taxon>Bacteria</taxon>
        <taxon>Bacillati</taxon>
        <taxon>Actinomycetota</taxon>
        <taxon>Actinomycetes</taxon>
        <taxon>Streptosporangiales</taxon>
        <taxon>Streptosporangiaceae</taxon>
        <taxon>Sphaerisporangium</taxon>
    </lineage>
</organism>
<dbReference type="AlphaFoldDB" id="A0A7X0M7J2"/>
<feature type="compositionally biased region" description="Basic and acidic residues" evidence="1">
    <location>
        <begin position="522"/>
        <end position="534"/>
    </location>
</feature>
<dbReference type="Pfam" id="PF01841">
    <property type="entry name" value="Transglut_core"/>
    <property type="match status" value="1"/>
</dbReference>
<dbReference type="SUPFAM" id="SSF54001">
    <property type="entry name" value="Cysteine proteinases"/>
    <property type="match status" value="1"/>
</dbReference>
<sequence length="714" mass="72987">MNAVNAVNMVNAETGGGKNGGAGGGRVVGVALATSLGLAPMVAFAGVFGRTPGEALGDARYVLPVAGAAVVAGVICLVAGAVPRLAPVTRLTLGLAGLVAYVALVLPSRAFEGPRLLVTSVPPLDPSGAELATVAFVSGAAALAAAESVLRGKSAVWAMAVPVAGVAAGLAVAGSAGTAGWLAPALAAVCAALLALRARPAGGVLRAVVAVPLVGAGVAAGLLGPALVAVLPGRAEPADARELVPQAVRPRQGVSPLSQFPAIRSGKLPVRLRVTTTGRERLRYATLARFDGTYWTSDATFWRAGTRLPGAPDGGTDARTVDTRVRLVEAGPVGMVVSAGRPVEVSVPGLGVDPGTGDVALPDDRPPPGEYTVRGSVPVVDAAALAADRPVTVPGTDRAVAAVADEARGIAGDRHDLAALRRLAGHFAGGRFRSESGPQAPGGHGIFQIRRLLETRAGTAEQYASAFAAMARSLGYDVRVVVGFTLGRPAAGGGRTVTGQQIDAWVEVRFAESGWVPFHPAPTRDGETPERETAEESESEPSAASDKDADPSTPGQGRKATGPAGTSSPAVPLTLMVAVLLALLACVPLLKPALRVRRRRARDPVRRVTGAWRDTMERLADAGLRVPASATTGEARTRASAGFPTLTEPLGALAGIVDHTMYGPAPAGPADADRAWELADTVRDRLRRTLPRGRRLSAALRPPRHRLSPRLRRR</sequence>
<dbReference type="PANTHER" id="PTHR42736">
    <property type="entry name" value="PROTEIN-GLUTAMINE GAMMA-GLUTAMYLTRANSFERASE"/>
    <property type="match status" value="1"/>
</dbReference>
<dbReference type="GO" id="GO:0008233">
    <property type="term" value="F:peptidase activity"/>
    <property type="evidence" value="ECO:0007669"/>
    <property type="project" value="UniProtKB-KW"/>
</dbReference>
<feature type="transmembrane region" description="Helical" evidence="2">
    <location>
        <begin position="61"/>
        <end position="82"/>
    </location>
</feature>
<protein>
    <submittedName>
        <fullName evidence="4">Transglutaminase-like putative cysteine protease</fullName>
    </submittedName>
</protein>
<feature type="transmembrane region" description="Helical" evidence="2">
    <location>
        <begin position="27"/>
        <end position="49"/>
    </location>
</feature>
<name>A0A7X0M7J2_9ACTN</name>
<dbReference type="InterPro" id="IPR002931">
    <property type="entry name" value="Transglutaminase-like"/>
</dbReference>
<dbReference type="PANTHER" id="PTHR42736:SF1">
    <property type="entry name" value="PROTEIN-GLUTAMINE GAMMA-GLUTAMYLTRANSFERASE"/>
    <property type="match status" value="1"/>
</dbReference>
<feature type="transmembrane region" description="Helical" evidence="2">
    <location>
        <begin position="570"/>
        <end position="590"/>
    </location>
</feature>
<feature type="transmembrane region" description="Helical" evidence="2">
    <location>
        <begin position="91"/>
        <end position="111"/>
    </location>
</feature>
<feature type="region of interest" description="Disordered" evidence="1">
    <location>
        <begin position="517"/>
        <end position="568"/>
    </location>
</feature>
<dbReference type="InterPro" id="IPR038765">
    <property type="entry name" value="Papain-like_cys_pep_sf"/>
</dbReference>
<gene>
    <name evidence="4" type="ORF">BJ992_004289</name>
</gene>
<evidence type="ECO:0000256" key="2">
    <source>
        <dbReference type="SAM" id="Phobius"/>
    </source>
</evidence>
<dbReference type="Pfam" id="PF11992">
    <property type="entry name" value="TgpA_N"/>
    <property type="match status" value="1"/>
</dbReference>
<feature type="transmembrane region" description="Helical" evidence="2">
    <location>
        <begin position="179"/>
        <end position="196"/>
    </location>
</feature>
<feature type="transmembrane region" description="Helical" evidence="2">
    <location>
        <begin position="208"/>
        <end position="231"/>
    </location>
</feature>
<feature type="transmembrane region" description="Helical" evidence="2">
    <location>
        <begin position="155"/>
        <end position="173"/>
    </location>
</feature>
<dbReference type="GO" id="GO:0006508">
    <property type="term" value="P:proteolysis"/>
    <property type="evidence" value="ECO:0007669"/>
    <property type="project" value="UniProtKB-KW"/>
</dbReference>
<feature type="compositionally biased region" description="Basic residues" evidence="1">
    <location>
        <begin position="702"/>
        <end position="714"/>
    </location>
</feature>
<dbReference type="Pfam" id="PF13559">
    <property type="entry name" value="DUF4129"/>
    <property type="match status" value="1"/>
</dbReference>
<evidence type="ECO:0000256" key="1">
    <source>
        <dbReference type="SAM" id="MobiDB-lite"/>
    </source>
</evidence>
<evidence type="ECO:0000259" key="3">
    <source>
        <dbReference type="SMART" id="SM00460"/>
    </source>
</evidence>
<dbReference type="RefSeq" id="WP_184983730.1">
    <property type="nucleotide sequence ID" value="NZ_BAAALO010000038.1"/>
</dbReference>
<feature type="transmembrane region" description="Helical" evidence="2">
    <location>
        <begin position="131"/>
        <end position="150"/>
    </location>
</feature>
<keyword evidence="5" id="KW-1185">Reference proteome</keyword>
<reference evidence="4 5" key="1">
    <citation type="submission" date="2020-08" db="EMBL/GenBank/DDBJ databases">
        <title>Sequencing the genomes of 1000 actinobacteria strains.</title>
        <authorList>
            <person name="Klenk H.-P."/>
        </authorList>
    </citation>
    <scope>NUCLEOTIDE SEQUENCE [LARGE SCALE GENOMIC DNA]</scope>
    <source>
        <strain evidence="4 5">DSM 44936</strain>
    </source>
</reference>
<dbReference type="EMBL" id="JACHIU010000001">
    <property type="protein sequence ID" value="MBB6474858.1"/>
    <property type="molecule type" value="Genomic_DNA"/>
</dbReference>
<keyword evidence="2" id="KW-1133">Transmembrane helix</keyword>
<evidence type="ECO:0000313" key="4">
    <source>
        <dbReference type="EMBL" id="MBB6474858.1"/>
    </source>
</evidence>
<dbReference type="Gene3D" id="3.10.620.30">
    <property type="match status" value="1"/>
</dbReference>
<keyword evidence="4" id="KW-0645">Protease</keyword>
<feature type="region of interest" description="Disordered" evidence="1">
    <location>
        <begin position="693"/>
        <end position="714"/>
    </location>
</feature>
<keyword evidence="2" id="KW-0472">Membrane</keyword>
<evidence type="ECO:0000313" key="5">
    <source>
        <dbReference type="Proteomes" id="UP000555564"/>
    </source>
</evidence>
<comment type="caution">
    <text evidence="4">The sequence shown here is derived from an EMBL/GenBank/DDBJ whole genome shotgun (WGS) entry which is preliminary data.</text>
</comment>
<accession>A0A7X0M7J2</accession>
<dbReference type="InterPro" id="IPR025403">
    <property type="entry name" value="TgpA-like_C"/>
</dbReference>